<proteinExistence type="predicted"/>
<keyword evidence="1" id="KW-0472">Membrane</keyword>
<reference evidence="3" key="1">
    <citation type="journal article" date="2019" name="Nat. Commun.">
        <title>Expansion of phycobilisome linker gene families in mesophilic red algae.</title>
        <authorList>
            <person name="Lee J."/>
            <person name="Kim D."/>
            <person name="Bhattacharya D."/>
            <person name="Yoon H.S."/>
        </authorList>
    </citation>
    <scope>NUCLEOTIDE SEQUENCE [LARGE SCALE GENOMIC DNA]</scope>
    <source>
        <strain evidence="3">CCMP 1328</strain>
    </source>
</reference>
<keyword evidence="1" id="KW-0812">Transmembrane</keyword>
<evidence type="ECO:0000313" key="3">
    <source>
        <dbReference type="Proteomes" id="UP000324585"/>
    </source>
</evidence>
<dbReference type="AlphaFoldDB" id="A0A5J4YZ24"/>
<name>A0A5J4YZ24_PORPP</name>
<feature type="transmembrane region" description="Helical" evidence="1">
    <location>
        <begin position="28"/>
        <end position="51"/>
    </location>
</feature>
<feature type="transmembrane region" description="Helical" evidence="1">
    <location>
        <begin position="63"/>
        <end position="86"/>
    </location>
</feature>
<dbReference type="Proteomes" id="UP000324585">
    <property type="component" value="Unassembled WGS sequence"/>
</dbReference>
<keyword evidence="3" id="KW-1185">Reference proteome</keyword>
<keyword evidence="1" id="KW-1133">Transmembrane helix</keyword>
<accession>A0A5J4YZ24</accession>
<gene>
    <name evidence="2" type="ORF">FVE85_0104</name>
</gene>
<sequence length="101" mass="11221">MKWGEQGSARHAPVLDARALARLFPRRIDLSTVLLSMCSNLAFVGCAMGTWEQLGHLEHVWTNLLVMVVSLAIGTRYTMPIVFALLQVRGYAIPAELQDLI</sequence>
<evidence type="ECO:0000256" key="1">
    <source>
        <dbReference type="SAM" id="Phobius"/>
    </source>
</evidence>
<evidence type="ECO:0000313" key="2">
    <source>
        <dbReference type="EMBL" id="KAA8496375.1"/>
    </source>
</evidence>
<organism evidence="2 3">
    <name type="scientific">Porphyridium purpureum</name>
    <name type="common">Red alga</name>
    <name type="synonym">Porphyridium cruentum</name>
    <dbReference type="NCBI Taxonomy" id="35688"/>
    <lineage>
        <taxon>Eukaryota</taxon>
        <taxon>Rhodophyta</taxon>
        <taxon>Bangiophyceae</taxon>
        <taxon>Porphyridiales</taxon>
        <taxon>Porphyridiaceae</taxon>
        <taxon>Porphyridium</taxon>
    </lineage>
</organism>
<protein>
    <submittedName>
        <fullName evidence="2">Uncharacterized protein</fullName>
    </submittedName>
</protein>
<comment type="caution">
    <text evidence="2">The sequence shown here is derived from an EMBL/GenBank/DDBJ whole genome shotgun (WGS) entry which is preliminary data.</text>
</comment>
<dbReference type="EMBL" id="VRMN01000002">
    <property type="protein sequence ID" value="KAA8496375.1"/>
    <property type="molecule type" value="Genomic_DNA"/>
</dbReference>